<dbReference type="CDD" id="cd03357">
    <property type="entry name" value="LbH_MAT_GAT"/>
    <property type="match status" value="1"/>
</dbReference>
<dbReference type="Gene3D" id="2.160.10.10">
    <property type="entry name" value="Hexapeptide repeat proteins"/>
    <property type="match status" value="1"/>
</dbReference>
<dbReference type="Pfam" id="PF00132">
    <property type="entry name" value="Hexapep"/>
    <property type="match status" value="1"/>
</dbReference>
<evidence type="ECO:0000256" key="1">
    <source>
        <dbReference type="ARBA" id="ARBA00022679"/>
    </source>
</evidence>
<dbReference type="GO" id="GO:0008374">
    <property type="term" value="F:O-acyltransferase activity"/>
    <property type="evidence" value="ECO:0007669"/>
    <property type="project" value="TreeGrafter"/>
</dbReference>
<dbReference type="Proteomes" id="UP001301958">
    <property type="component" value="Unassembled WGS sequence"/>
</dbReference>
<reference evidence="3" key="1">
    <citation type="journal article" date="2023" name="Mol. Phylogenet. Evol.">
        <title>Genome-scale phylogeny and comparative genomics of the fungal order Sordariales.</title>
        <authorList>
            <person name="Hensen N."/>
            <person name="Bonometti L."/>
            <person name="Westerberg I."/>
            <person name="Brannstrom I.O."/>
            <person name="Guillou S."/>
            <person name="Cros-Aarteil S."/>
            <person name="Calhoun S."/>
            <person name="Haridas S."/>
            <person name="Kuo A."/>
            <person name="Mondo S."/>
            <person name="Pangilinan J."/>
            <person name="Riley R."/>
            <person name="LaButti K."/>
            <person name="Andreopoulos B."/>
            <person name="Lipzen A."/>
            <person name="Chen C."/>
            <person name="Yan M."/>
            <person name="Daum C."/>
            <person name="Ng V."/>
            <person name="Clum A."/>
            <person name="Steindorff A."/>
            <person name="Ohm R.A."/>
            <person name="Martin F."/>
            <person name="Silar P."/>
            <person name="Natvig D.O."/>
            <person name="Lalanne C."/>
            <person name="Gautier V."/>
            <person name="Ament-Velasquez S.L."/>
            <person name="Kruys A."/>
            <person name="Hutchinson M.I."/>
            <person name="Powell A.J."/>
            <person name="Barry K."/>
            <person name="Miller A.N."/>
            <person name="Grigoriev I.V."/>
            <person name="Debuchy R."/>
            <person name="Gladieux P."/>
            <person name="Hiltunen Thoren M."/>
            <person name="Johannesson H."/>
        </authorList>
    </citation>
    <scope>NUCLEOTIDE SEQUENCE</scope>
    <source>
        <strain evidence="3">CBS 990.96</strain>
    </source>
</reference>
<dbReference type="InterPro" id="IPR011004">
    <property type="entry name" value="Trimer_LpxA-like_sf"/>
</dbReference>
<dbReference type="InterPro" id="IPR018357">
    <property type="entry name" value="Hexapep_transf_CS"/>
</dbReference>
<dbReference type="AlphaFoldDB" id="A0AAN7BJ00"/>
<reference evidence="3" key="2">
    <citation type="submission" date="2023-05" db="EMBL/GenBank/DDBJ databases">
        <authorList>
            <consortium name="Lawrence Berkeley National Laboratory"/>
            <person name="Steindorff A."/>
            <person name="Hensen N."/>
            <person name="Bonometti L."/>
            <person name="Westerberg I."/>
            <person name="Brannstrom I.O."/>
            <person name="Guillou S."/>
            <person name="Cros-Aarteil S."/>
            <person name="Calhoun S."/>
            <person name="Haridas S."/>
            <person name="Kuo A."/>
            <person name="Mondo S."/>
            <person name="Pangilinan J."/>
            <person name="Riley R."/>
            <person name="Labutti K."/>
            <person name="Andreopoulos B."/>
            <person name="Lipzen A."/>
            <person name="Chen C."/>
            <person name="Yanf M."/>
            <person name="Daum C."/>
            <person name="Ng V."/>
            <person name="Clum A."/>
            <person name="Ohm R."/>
            <person name="Martin F."/>
            <person name="Silar P."/>
            <person name="Natvig D."/>
            <person name="Lalanne C."/>
            <person name="Gautier V."/>
            <person name="Ament-Velasquez S.L."/>
            <person name="Kruys A."/>
            <person name="Hutchinson M.I."/>
            <person name="Powell A.J."/>
            <person name="Barry K."/>
            <person name="Miller A.N."/>
            <person name="Grigoriev I.V."/>
            <person name="Debuchy R."/>
            <person name="Gladieux P."/>
            <person name="Thoren M.H."/>
            <person name="Johannesson H."/>
        </authorList>
    </citation>
    <scope>NUCLEOTIDE SEQUENCE</scope>
    <source>
        <strain evidence="3">CBS 990.96</strain>
    </source>
</reference>
<dbReference type="PANTHER" id="PTHR23416">
    <property type="entry name" value="SIALIC ACID SYNTHASE-RELATED"/>
    <property type="match status" value="1"/>
</dbReference>
<evidence type="ECO:0000313" key="3">
    <source>
        <dbReference type="EMBL" id="KAK4224289.1"/>
    </source>
</evidence>
<evidence type="ECO:0000313" key="4">
    <source>
        <dbReference type="Proteomes" id="UP001301958"/>
    </source>
</evidence>
<dbReference type="InterPro" id="IPR051159">
    <property type="entry name" value="Hexapeptide_acetyltransf"/>
</dbReference>
<dbReference type="Pfam" id="PF14602">
    <property type="entry name" value="Hexapep_2"/>
    <property type="match status" value="1"/>
</dbReference>
<keyword evidence="2" id="KW-1133">Transmembrane helix</keyword>
<proteinExistence type="predicted"/>
<dbReference type="PANTHER" id="PTHR23416:SF54">
    <property type="entry name" value="ACETYLTRANSFERASE, CYSE_LACA_LPXA_NODL FAMILY (AFU_ORTHOLOGUE AFUA_2G08430)-RELATED"/>
    <property type="match status" value="1"/>
</dbReference>
<dbReference type="EMBL" id="MU865397">
    <property type="protein sequence ID" value="KAK4224289.1"/>
    <property type="molecule type" value="Genomic_DNA"/>
</dbReference>
<protein>
    <submittedName>
        <fullName evidence="3">Trimeric LpxA-like protein</fullName>
    </submittedName>
</protein>
<gene>
    <name evidence="3" type="ORF">QBC38DRAFT_371345</name>
</gene>
<dbReference type="InterPro" id="IPR001451">
    <property type="entry name" value="Hexapep"/>
</dbReference>
<keyword evidence="2" id="KW-0812">Transmembrane</keyword>
<comment type="caution">
    <text evidence="3">The sequence shown here is derived from an EMBL/GenBank/DDBJ whole genome shotgun (WGS) entry which is preliminary data.</text>
</comment>
<keyword evidence="4" id="KW-1185">Reference proteome</keyword>
<sequence>MRVSFPAGNQDFRNVRNEASRACREFNSTPEDATPLERSRKWLDIVNPNRDRSKDSVVAITHDQTFANTNLVAKTPFIKPPIQIDYGRRLKVGGSTFINRGCMILDTPVADVVIGERCNIGPNCCIISVTHPASLDGRKSRMSIGQPITIGDDVWIGANVTILGGVTIGDGAVIGACSLVKEDIPPQTLAFGVPAKVVRSLRNIDPLTELEGPFAETLEDALGMENYLEGVGFKEGEMDVIELGLAMGCSQPLAPGVPHTSGVFHALTTTTAGSGIGGLMTSSGRRGSEQDQIQKRAEQRERVRKAEIWVAIGVGGILFAGLLLGFFFAGIYIAERRVCVSSGVMGDI</sequence>
<feature type="transmembrane region" description="Helical" evidence="2">
    <location>
        <begin position="308"/>
        <end position="333"/>
    </location>
</feature>
<keyword evidence="2" id="KW-0472">Membrane</keyword>
<dbReference type="PROSITE" id="PS00101">
    <property type="entry name" value="HEXAPEP_TRANSFERASES"/>
    <property type="match status" value="1"/>
</dbReference>
<evidence type="ECO:0000256" key="2">
    <source>
        <dbReference type="SAM" id="Phobius"/>
    </source>
</evidence>
<accession>A0AAN7BJ00</accession>
<keyword evidence="1" id="KW-0808">Transferase</keyword>
<name>A0AAN7BJ00_9PEZI</name>
<organism evidence="3 4">
    <name type="scientific">Podospora fimiseda</name>
    <dbReference type="NCBI Taxonomy" id="252190"/>
    <lineage>
        <taxon>Eukaryota</taxon>
        <taxon>Fungi</taxon>
        <taxon>Dikarya</taxon>
        <taxon>Ascomycota</taxon>
        <taxon>Pezizomycotina</taxon>
        <taxon>Sordariomycetes</taxon>
        <taxon>Sordariomycetidae</taxon>
        <taxon>Sordariales</taxon>
        <taxon>Podosporaceae</taxon>
        <taxon>Podospora</taxon>
    </lineage>
</organism>
<dbReference type="SUPFAM" id="SSF51161">
    <property type="entry name" value="Trimeric LpxA-like enzymes"/>
    <property type="match status" value="1"/>
</dbReference>